<gene>
    <name evidence="2" type="ORF">RHP51_18975</name>
</gene>
<dbReference type="Pfam" id="PF14322">
    <property type="entry name" value="SusD-like_3"/>
    <property type="match status" value="1"/>
</dbReference>
<evidence type="ECO:0000313" key="3">
    <source>
        <dbReference type="Proteomes" id="UP001302806"/>
    </source>
</evidence>
<evidence type="ECO:0000259" key="1">
    <source>
        <dbReference type="Pfam" id="PF14322"/>
    </source>
</evidence>
<evidence type="ECO:0000313" key="2">
    <source>
        <dbReference type="EMBL" id="WNH09076.1"/>
    </source>
</evidence>
<dbReference type="EMBL" id="CP134537">
    <property type="protein sequence ID" value="WNH09076.1"/>
    <property type="molecule type" value="Genomic_DNA"/>
</dbReference>
<dbReference type="InterPro" id="IPR033985">
    <property type="entry name" value="SusD-like_N"/>
</dbReference>
<proteinExistence type="predicted"/>
<dbReference type="Gene3D" id="1.25.40.390">
    <property type="match status" value="1"/>
</dbReference>
<reference evidence="2 3" key="1">
    <citation type="submission" date="2023-09" db="EMBL/GenBank/DDBJ databases">
        <title>Thalassobella suaedae gen. nov., sp. nov., a marine bacterium of the family Flavobacteriaceae isolated from a halophyte Suaeda japonica.</title>
        <authorList>
            <person name="Lee S.Y."/>
            <person name="Hwang C.Y."/>
        </authorList>
    </citation>
    <scope>NUCLEOTIDE SEQUENCE [LARGE SCALE GENOMIC DNA]</scope>
    <source>
        <strain evidence="2 3">HL-DH14</strain>
    </source>
</reference>
<dbReference type="RefSeq" id="WP_415865602.1">
    <property type="nucleotide sequence ID" value="NZ_CP134537.1"/>
</dbReference>
<protein>
    <submittedName>
        <fullName evidence="2">RagB/SusD family nutrient uptake outer membrane protein</fullName>
    </submittedName>
</protein>
<dbReference type="PROSITE" id="PS51257">
    <property type="entry name" value="PROKAR_LIPOPROTEIN"/>
    <property type="match status" value="1"/>
</dbReference>
<accession>A0ABY9XTF2</accession>
<feature type="domain" description="SusD-like N-terminal" evidence="1">
    <location>
        <begin position="37"/>
        <end position="226"/>
    </location>
</feature>
<dbReference type="InterPro" id="IPR011990">
    <property type="entry name" value="TPR-like_helical_dom_sf"/>
</dbReference>
<organism evidence="2 3">
    <name type="scientific">Thalassobellus suaedae</name>
    <dbReference type="NCBI Taxonomy" id="3074124"/>
    <lineage>
        <taxon>Bacteria</taxon>
        <taxon>Pseudomonadati</taxon>
        <taxon>Bacteroidota</taxon>
        <taxon>Flavobacteriia</taxon>
        <taxon>Flavobacteriales</taxon>
        <taxon>Flavobacteriaceae</taxon>
        <taxon>Thalassobellus</taxon>
    </lineage>
</organism>
<name>A0ABY9XTF2_9FLAO</name>
<sequence>MKTNIYIFLIMGLLFVSCDDEFLTNLPETVVSADDFFKTEEDFDQATIGMYAPLRNLYGIGLADYGAWITGEMRSDNTIFYYNSSNRGFAGLEYIDQFIADANGAHASTKYDNNYILVGRANQILSRVDNAEINEDARSNFKGQALFMRCFAYFDLVQYFGAGLLKLDPPASYNDTSGPRVDTEVIYNQIISDLELAITLLPNAGNQDAGRVTKGAAQTLLGNIYLVREEWDLAEATLLDVSGYSLLSDYEAIFNPANKGNSELIFEVQYWDDASAGLSSNFAYNFLPILSDVGVIDGFPSGYSNGAGGWNIPSPELIASYESGDLRLNASIEFYTGGQYVDVPYIKKYTQGSSLAPNTNNNWYCLSICRSFVNDSRS</sequence>
<dbReference type="Proteomes" id="UP001302806">
    <property type="component" value="Chromosome"/>
</dbReference>
<dbReference type="SUPFAM" id="SSF48452">
    <property type="entry name" value="TPR-like"/>
    <property type="match status" value="1"/>
</dbReference>